<accession>A0A439DJ26</accession>
<dbReference type="AlphaFoldDB" id="A0A439DJ26"/>
<keyword evidence="6 8" id="KW-0408">Iron</keyword>
<evidence type="ECO:0000256" key="1">
    <source>
        <dbReference type="ARBA" id="ARBA00001971"/>
    </source>
</evidence>
<keyword evidence="5 9" id="KW-0560">Oxidoreductase</keyword>
<evidence type="ECO:0000256" key="4">
    <source>
        <dbReference type="ARBA" id="ARBA00022723"/>
    </source>
</evidence>
<name>A0A439DJ26_9PEZI</name>
<dbReference type="InterPro" id="IPR002403">
    <property type="entry name" value="Cyt_P450_E_grp-IV"/>
</dbReference>
<dbReference type="InterPro" id="IPR001128">
    <property type="entry name" value="Cyt_P450"/>
</dbReference>
<dbReference type="GO" id="GO:0020037">
    <property type="term" value="F:heme binding"/>
    <property type="evidence" value="ECO:0007669"/>
    <property type="project" value="InterPro"/>
</dbReference>
<evidence type="ECO:0000256" key="5">
    <source>
        <dbReference type="ARBA" id="ARBA00023002"/>
    </source>
</evidence>
<comment type="similarity">
    <text evidence="2 9">Belongs to the cytochrome P450 family.</text>
</comment>
<keyword evidence="7 9" id="KW-0503">Monooxygenase</keyword>
<reference evidence="10 11" key="1">
    <citation type="submission" date="2018-12" db="EMBL/GenBank/DDBJ databases">
        <title>Draft genome sequence of Xylaria grammica IHI A82.</title>
        <authorList>
            <person name="Buettner E."/>
            <person name="Kellner H."/>
        </authorList>
    </citation>
    <scope>NUCLEOTIDE SEQUENCE [LARGE SCALE GENOMIC DNA]</scope>
    <source>
        <strain evidence="10 11">IHI A82</strain>
    </source>
</reference>
<dbReference type="EMBL" id="RYZI01000008">
    <property type="protein sequence ID" value="RWA14418.1"/>
    <property type="molecule type" value="Genomic_DNA"/>
</dbReference>
<dbReference type="GO" id="GO:0016705">
    <property type="term" value="F:oxidoreductase activity, acting on paired donors, with incorporation or reduction of molecular oxygen"/>
    <property type="evidence" value="ECO:0007669"/>
    <property type="project" value="InterPro"/>
</dbReference>
<dbReference type="GO" id="GO:0005506">
    <property type="term" value="F:iron ion binding"/>
    <property type="evidence" value="ECO:0007669"/>
    <property type="project" value="InterPro"/>
</dbReference>
<dbReference type="Pfam" id="PF00067">
    <property type="entry name" value="p450"/>
    <property type="match status" value="1"/>
</dbReference>
<evidence type="ECO:0000256" key="9">
    <source>
        <dbReference type="RuleBase" id="RU000461"/>
    </source>
</evidence>
<evidence type="ECO:0000256" key="2">
    <source>
        <dbReference type="ARBA" id="ARBA00010617"/>
    </source>
</evidence>
<gene>
    <name evidence="10" type="ORF">EKO27_g685</name>
</gene>
<evidence type="ECO:0000256" key="8">
    <source>
        <dbReference type="PIRSR" id="PIRSR602403-1"/>
    </source>
</evidence>
<comment type="cofactor">
    <cofactor evidence="1 8">
        <name>heme</name>
        <dbReference type="ChEBI" id="CHEBI:30413"/>
    </cofactor>
</comment>
<protein>
    <recommendedName>
        <fullName evidence="12">Cytochrome P450</fullName>
    </recommendedName>
</protein>
<keyword evidence="3 8" id="KW-0349">Heme</keyword>
<evidence type="ECO:0008006" key="12">
    <source>
        <dbReference type="Google" id="ProtNLM"/>
    </source>
</evidence>
<dbReference type="Proteomes" id="UP000286045">
    <property type="component" value="Unassembled WGS sequence"/>
</dbReference>
<evidence type="ECO:0000313" key="10">
    <source>
        <dbReference type="EMBL" id="RWA14418.1"/>
    </source>
</evidence>
<dbReference type="PANTHER" id="PTHR46206">
    <property type="entry name" value="CYTOCHROME P450"/>
    <property type="match status" value="1"/>
</dbReference>
<evidence type="ECO:0000313" key="11">
    <source>
        <dbReference type="Proteomes" id="UP000286045"/>
    </source>
</evidence>
<dbReference type="GO" id="GO:0004497">
    <property type="term" value="F:monooxygenase activity"/>
    <property type="evidence" value="ECO:0007669"/>
    <property type="project" value="UniProtKB-KW"/>
</dbReference>
<dbReference type="Gene3D" id="1.10.630.10">
    <property type="entry name" value="Cytochrome P450"/>
    <property type="match status" value="1"/>
</dbReference>
<comment type="caution">
    <text evidence="10">The sequence shown here is derived from an EMBL/GenBank/DDBJ whole genome shotgun (WGS) entry which is preliminary data.</text>
</comment>
<evidence type="ECO:0000256" key="6">
    <source>
        <dbReference type="ARBA" id="ARBA00023004"/>
    </source>
</evidence>
<dbReference type="InterPro" id="IPR017972">
    <property type="entry name" value="Cyt_P450_CS"/>
</dbReference>
<organism evidence="10 11">
    <name type="scientific">Xylaria grammica</name>
    <dbReference type="NCBI Taxonomy" id="363999"/>
    <lineage>
        <taxon>Eukaryota</taxon>
        <taxon>Fungi</taxon>
        <taxon>Dikarya</taxon>
        <taxon>Ascomycota</taxon>
        <taxon>Pezizomycotina</taxon>
        <taxon>Sordariomycetes</taxon>
        <taxon>Xylariomycetidae</taxon>
        <taxon>Xylariales</taxon>
        <taxon>Xylariaceae</taxon>
        <taxon>Xylaria</taxon>
    </lineage>
</organism>
<keyword evidence="11" id="KW-1185">Reference proteome</keyword>
<proteinExistence type="inferred from homology"/>
<dbReference type="PRINTS" id="PR00465">
    <property type="entry name" value="EP450IV"/>
</dbReference>
<keyword evidence="4 8" id="KW-0479">Metal-binding</keyword>
<dbReference type="PANTHER" id="PTHR46206:SF1">
    <property type="entry name" value="P450, PUTATIVE (EUROFUNG)-RELATED"/>
    <property type="match status" value="1"/>
</dbReference>
<dbReference type="SUPFAM" id="SSF48264">
    <property type="entry name" value="Cytochrome P450"/>
    <property type="match status" value="1"/>
</dbReference>
<evidence type="ECO:0000256" key="3">
    <source>
        <dbReference type="ARBA" id="ARBA00022617"/>
    </source>
</evidence>
<dbReference type="PROSITE" id="PS00086">
    <property type="entry name" value="CYTOCHROME_P450"/>
    <property type="match status" value="1"/>
</dbReference>
<dbReference type="STRING" id="363999.A0A439DJ26"/>
<dbReference type="CDD" id="cd11041">
    <property type="entry name" value="CYP503A1-like"/>
    <property type="match status" value="1"/>
</dbReference>
<evidence type="ECO:0000256" key="7">
    <source>
        <dbReference type="ARBA" id="ARBA00023033"/>
    </source>
</evidence>
<sequence>MAGFMAELAFRDHVLVVVVVLAAAGWAVQQLFFTVRYPSNLPRIGGKSRFSLKTRWRYHSDARALYKEVYENYSKKGKTVLAPGLGFHDDIILPPSALRWLQRQPERLVSAAAQQTETIQPFYGLGHDKFAEDPWGGLLVKTDLNAVLENVCAAMNDELGIAIDSHFGTDTEAWKDIDLMPTIRMIVAQAATRFTIGASPTGRKLCQDKEYLQACLDISDALVLSAGLGGASPKLLRPVLGRLGGISAKRQIKNLEKYFEPVYRERMQILEEEAANPGIETPEDHIQIMLRYGLKERREEALSLNDMTKRLCIANFGSMHQTSIQIVNMLLNIIDSDPEFNTISTLRDEVARIIGNDKSANWNKSKVSAMTRADSVARETLRLHAFSTRGVARKIIGDGLVTEDGIALPKGATVSFVAYWAQTDADAFEDPFKYDPFRFSRAREAEMDEQGKPGLNSLSFVSTGSQNLAFSHGKHACPGRFLVDFELKMIIAYVLMNYDIEFPPEYDGKRPQNHWLTDACFPPEGVKMRVRRK</sequence>
<feature type="binding site" description="axial binding residue" evidence="8">
    <location>
        <position position="477"/>
    </location>
    <ligand>
        <name>heme</name>
        <dbReference type="ChEBI" id="CHEBI:30413"/>
    </ligand>
    <ligandPart>
        <name>Fe</name>
        <dbReference type="ChEBI" id="CHEBI:18248"/>
    </ligandPart>
</feature>
<dbReference type="InterPro" id="IPR036396">
    <property type="entry name" value="Cyt_P450_sf"/>
</dbReference>